<dbReference type="PROSITE" id="PS00039">
    <property type="entry name" value="DEAD_ATP_HELICASE"/>
    <property type="match status" value="1"/>
</dbReference>
<dbReference type="PROSITE" id="PS51194">
    <property type="entry name" value="HELICASE_CTER"/>
    <property type="match status" value="1"/>
</dbReference>
<evidence type="ECO:0000259" key="11">
    <source>
        <dbReference type="PROSITE" id="PS51195"/>
    </source>
</evidence>
<dbReference type="InterPro" id="IPR014001">
    <property type="entry name" value="Helicase_ATP-bd"/>
</dbReference>
<dbReference type="InterPro" id="IPR014014">
    <property type="entry name" value="RNA_helicase_DEAD_Q_motif"/>
</dbReference>
<gene>
    <name evidence="12" type="primary">rhlE</name>
    <name evidence="12" type="ORF">GCM10007350_00350</name>
</gene>
<keyword evidence="13" id="KW-1185">Reference proteome</keyword>
<dbReference type="InterPro" id="IPR000629">
    <property type="entry name" value="RNA-helicase_DEAD-box_CS"/>
</dbReference>
<feature type="domain" description="DEAD-box RNA helicase Q" evidence="11">
    <location>
        <begin position="1"/>
        <end position="29"/>
    </location>
</feature>
<organism evidence="12 13">
    <name type="scientific">Jeongeupia chitinilytica</name>
    <dbReference type="NCBI Taxonomy" id="1041641"/>
    <lineage>
        <taxon>Bacteria</taxon>
        <taxon>Pseudomonadati</taxon>
        <taxon>Pseudomonadota</taxon>
        <taxon>Betaproteobacteria</taxon>
        <taxon>Neisseriales</taxon>
        <taxon>Chitinibacteraceae</taxon>
        <taxon>Jeongeupia</taxon>
    </lineage>
</organism>
<keyword evidence="2 7" id="KW-0378">Hydrolase</keyword>
<evidence type="ECO:0000259" key="10">
    <source>
        <dbReference type="PROSITE" id="PS51194"/>
    </source>
</evidence>
<dbReference type="CDD" id="cd00268">
    <property type="entry name" value="DEADc"/>
    <property type="match status" value="1"/>
</dbReference>
<dbReference type="PROSITE" id="PS51192">
    <property type="entry name" value="HELICASE_ATP_BIND_1"/>
    <property type="match status" value="1"/>
</dbReference>
<keyword evidence="3 7" id="KW-0347">Helicase</keyword>
<evidence type="ECO:0000313" key="13">
    <source>
        <dbReference type="Proteomes" id="UP000604737"/>
    </source>
</evidence>
<dbReference type="PANTHER" id="PTHR47959:SF13">
    <property type="entry name" value="ATP-DEPENDENT RNA HELICASE RHLE"/>
    <property type="match status" value="1"/>
</dbReference>
<feature type="domain" description="Helicase C-terminal" evidence="10">
    <location>
        <begin position="221"/>
        <end position="391"/>
    </location>
</feature>
<dbReference type="InterPro" id="IPR001650">
    <property type="entry name" value="Helicase_C-like"/>
</dbReference>
<dbReference type="SMART" id="SM00490">
    <property type="entry name" value="HELICc"/>
    <property type="match status" value="1"/>
</dbReference>
<evidence type="ECO:0000256" key="2">
    <source>
        <dbReference type="ARBA" id="ARBA00022801"/>
    </source>
</evidence>
<comment type="caution">
    <text evidence="12">The sequence shown here is derived from an EMBL/GenBank/DDBJ whole genome shotgun (WGS) entry which is preliminary data.</text>
</comment>
<dbReference type="InterPro" id="IPR011545">
    <property type="entry name" value="DEAD/DEAH_box_helicase_dom"/>
</dbReference>
<evidence type="ECO:0000256" key="8">
    <source>
        <dbReference type="SAM" id="MobiDB-lite"/>
    </source>
</evidence>
<accession>A0ABQ3GV90</accession>
<dbReference type="GO" id="GO:0004386">
    <property type="term" value="F:helicase activity"/>
    <property type="evidence" value="ECO:0007669"/>
    <property type="project" value="UniProtKB-KW"/>
</dbReference>
<feature type="compositionally biased region" description="Basic and acidic residues" evidence="8">
    <location>
        <begin position="389"/>
        <end position="406"/>
    </location>
</feature>
<dbReference type="SUPFAM" id="SSF52540">
    <property type="entry name" value="P-loop containing nucleoside triphosphate hydrolases"/>
    <property type="match status" value="1"/>
</dbReference>
<evidence type="ECO:0000259" key="9">
    <source>
        <dbReference type="PROSITE" id="PS51192"/>
    </source>
</evidence>
<dbReference type="Proteomes" id="UP000604737">
    <property type="component" value="Unassembled WGS sequence"/>
</dbReference>
<dbReference type="PROSITE" id="PS51195">
    <property type="entry name" value="Q_MOTIF"/>
    <property type="match status" value="1"/>
</dbReference>
<dbReference type="InterPro" id="IPR050079">
    <property type="entry name" value="DEAD_box_RNA_helicase"/>
</dbReference>
<evidence type="ECO:0000256" key="7">
    <source>
        <dbReference type="RuleBase" id="RU000492"/>
    </source>
</evidence>
<name>A0ABQ3GV90_9NEIS</name>
<evidence type="ECO:0000256" key="5">
    <source>
        <dbReference type="ARBA" id="ARBA00038437"/>
    </source>
</evidence>
<dbReference type="Gene3D" id="3.40.50.300">
    <property type="entry name" value="P-loop containing nucleotide triphosphate hydrolases"/>
    <property type="match status" value="2"/>
</dbReference>
<evidence type="ECO:0000256" key="3">
    <source>
        <dbReference type="ARBA" id="ARBA00022806"/>
    </source>
</evidence>
<dbReference type="RefSeq" id="WP_189458136.1">
    <property type="nucleotide sequence ID" value="NZ_BMYO01000001.1"/>
</dbReference>
<dbReference type="InterPro" id="IPR027417">
    <property type="entry name" value="P-loop_NTPase"/>
</dbReference>
<dbReference type="PANTHER" id="PTHR47959">
    <property type="entry name" value="ATP-DEPENDENT RNA HELICASE RHLE-RELATED"/>
    <property type="match status" value="1"/>
</dbReference>
<proteinExistence type="inferred from homology"/>
<evidence type="ECO:0000256" key="4">
    <source>
        <dbReference type="ARBA" id="ARBA00022840"/>
    </source>
</evidence>
<dbReference type="CDD" id="cd18787">
    <property type="entry name" value="SF2_C_DEAD"/>
    <property type="match status" value="1"/>
</dbReference>
<evidence type="ECO:0000256" key="1">
    <source>
        <dbReference type="ARBA" id="ARBA00022741"/>
    </source>
</evidence>
<reference evidence="13" key="1">
    <citation type="journal article" date="2019" name="Int. J. Syst. Evol. Microbiol.">
        <title>The Global Catalogue of Microorganisms (GCM) 10K type strain sequencing project: providing services to taxonomists for standard genome sequencing and annotation.</title>
        <authorList>
            <consortium name="The Broad Institute Genomics Platform"/>
            <consortium name="The Broad Institute Genome Sequencing Center for Infectious Disease"/>
            <person name="Wu L."/>
            <person name="Ma J."/>
        </authorList>
    </citation>
    <scope>NUCLEOTIDE SEQUENCE [LARGE SCALE GENOMIC DNA]</scope>
    <source>
        <strain evidence="13">KCTC 23701</strain>
    </source>
</reference>
<dbReference type="Pfam" id="PF00270">
    <property type="entry name" value="DEAD"/>
    <property type="match status" value="1"/>
</dbReference>
<evidence type="ECO:0000256" key="6">
    <source>
        <dbReference type="PROSITE-ProRule" id="PRU00552"/>
    </source>
</evidence>
<dbReference type="Pfam" id="PF00271">
    <property type="entry name" value="Helicase_C"/>
    <property type="match status" value="1"/>
</dbReference>
<dbReference type="EMBL" id="BMYO01000001">
    <property type="protein sequence ID" value="GHD55127.1"/>
    <property type="molecule type" value="Genomic_DNA"/>
</dbReference>
<keyword evidence="1 7" id="KW-0547">Nucleotide-binding</keyword>
<keyword evidence="4 7" id="KW-0067">ATP-binding</keyword>
<feature type="region of interest" description="Disordered" evidence="8">
    <location>
        <begin position="372"/>
        <end position="454"/>
    </location>
</feature>
<feature type="domain" description="Helicase ATP-binding" evidence="9">
    <location>
        <begin position="32"/>
        <end position="210"/>
    </location>
</feature>
<dbReference type="InterPro" id="IPR044742">
    <property type="entry name" value="DEAD/DEAH_RhlB"/>
</dbReference>
<evidence type="ECO:0000313" key="12">
    <source>
        <dbReference type="EMBL" id="GHD55127.1"/>
    </source>
</evidence>
<feature type="short sequence motif" description="Q motif" evidence="6">
    <location>
        <begin position="1"/>
        <end position="29"/>
    </location>
</feature>
<dbReference type="SMART" id="SM00487">
    <property type="entry name" value="DEXDc"/>
    <property type="match status" value="1"/>
</dbReference>
<protein>
    <submittedName>
        <fullName evidence="12">ATP-dependent RNA helicase RhlE</fullName>
    </submittedName>
</protein>
<comment type="similarity">
    <text evidence="5 7">Belongs to the DEAD box helicase family.</text>
</comment>
<sequence length="454" mass="50095">MSFSTLGLAREVQQAVEAMGYENPTPIQSQAIPLVLAGRDVLGAAQTGTGKTAAFTLPILTRLAQFANTSVSPAKHPVRALILTPTRELADQVGENVKTYSQFMPLRSHIVFGGVDIKEQIPALRAGVEVLIATPGRLLDHVQQKSVNLSQVEILVLDEADRMLDMGFILDIKKIISMLPKRQQTLLFSATFSPEIKKLSNEFLNDPALVEVARQNATNDNVEQLLHPCETHRKPALLAHLIRTHRMGQVIVFNRTKIGADQVARELKRGGFNCEAIHGDREQRARLETLQRFKEGTLQILVATDVAARGLDISELPYVVNFELPNNPEDYVHRIGRTGRAGAKGVAISLVDPGEDKAYALIQKLIKKELPLTPVPGYSPGTTPVQPERPNRGERRHPEERRDTTEARAAAPRQSRPRGNDIDVPLPTKPLPSLPKRPQQIAALFLPPKHPVSK</sequence>